<proteinExistence type="predicted"/>
<reference evidence="3" key="1">
    <citation type="journal article" date="2023" name="Proc. Natl. Acad. Sci. U.S.A.">
        <title>Genomic and structural basis for evolution of tropane alkaloid biosynthesis.</title>
        <authorList>
            <person name="Wanga Y.-J."/>
            <person name="Taina T."/>
            <person name="Yua J.-Y."/>
            <person name="Lia J."/>
            <person name="Xua B."/>
            <person name="Chenc J."/>
            <person name="D'Auriad J.C."/>
            <person name="Huanga J.-P."/>
            <person name="Huanga S.-X."/>
        </authorList>
    </citation>
    <scope>NUCLEOTIDE SEQUENCE [LARGE SCALE GENOMIC DNA]</scope>
    <source>
        <strain evidence="3">cv. KIB-2019</strain>
    </source>
</reference>
<evidence type="ECO:0000313" key="2">
    <source>
        <dbReference type="EMBL" id="KAJ8528336.1"/>
    </source>
</evidence>
<organism evidence="2 3">
    <name type="scientific">Anisodus acutangulus</name>
    <dbReference type="NCBI Taxonomy" id="402998"/>
    <lineage>
        <taxon>Eukaryota</taxon>
        <taxon>Viridiplantae</taxon>
        <taxon>Streptophyta</taxon>
        <taxon>Embryophyta</taxon>
        <taxon>Tracheophyta</taxon>
        <taxon>Spermatophyta</taxon>
        <taxon>Magnoliopsida</taxon>
        <taxon>eudicotyledons</taxon>
        <taxon>Gunneridae</taxon>
        <taxon>Pentapetalae</taxon>
        <taxon>asterids</taxon>
        <taxon>lamiids</taxon>
        <taxon>Solanales</taxon>
        <taxon>Solanaceae</taxon>
        <taxon>Solanoideae</taxon>
        <taxon>Hyoscyameae</taxon>
        <taxon>Anisodus</taxon>
    </lineage>
</organism>
<feature type="compositionally biased region" description="Low complexity" evidence="1">
    <location>
        <begin position="35"/>
        <end position="49"/>
    </location>
</feature>
<dbReference type="Proteomes" id="UP001152561">
    <property type="component" value="Unassembled WGS sequence"/>
</dbReference>
<accession>A0A9Q1L406</accession>
<protein>
    <submittedName>
        <fullName evidence="2">Uncharacterized protein</fullName>
    </submittedName>
</protein>
<comment type="caution">
    <text evidence="2">The sequence shown here is derived from an EMBL/GenBank/DDBJ whole genome shotgun (WGS) entry which is preliminary data.</text>
</comment>
<dbReference type="EMBL" id="JAJAGQ010000023">
    <property type="protein sequence ID" value="KAJ8528336.1"/>
    <property type="molecule type" value="Genomic_DNA"/>
</dbReference>
<evidence type="ECO:0000256" key="1">
    <source>
        <dbReference type="SAM" id="MobiDB-lite"/>
    </source>
</evidence>
<name>A0A9Q1L406_9SOLA</name>
<keyword evidence="3" id="KW-1185">Reference proteome</keyword>
<sequence length="89" mass="9628">MRVDPWYLFEGEVFRTTGDAQHVSPTLEDIVELEPTTTDSADSSGSSDTPDGDHVSNTDSEELSTDSYESPKSGAAQENDVTVYDPQGI</sequence>
<dbReference type="AlphaFoldDB" id="A0A9Q1L406"/>
<evidence type="ECO:0000313" key="3">
    <source>
        <dbReference type="Proteomes" id="UP001152561"/>
    </source>
</evidence>
<gene>
    <name evidence="2" type="ORF">K7X08_022028</name>
</gene>
<feature type="region of interest" description="Disordered" evidence="1">
    <location>
        <begin position="19"/>
        <end position="89"/>
    </location>
</feature>